<keyword evidence="2" id="KW-0732">Signal</keyword>
<proteinExistence type="predicted"/>
<evidence type="ECO:0000256" key="1">
    <source>
        <dbReference type="SAM" id="MobiDB-lite"/>
    </source>
</evidence>
<accession>A0ABQ2FPW1</accession>
<dbReference type="InterPro" id="IPR015141">
    <property type="entry name" value="PLipase_A2_prok/fun"/>
</dbReference>
<evidence type="ECO:0000313" key="3">
    <source>
        <dbReference type="EMBL" id="GGL15250.1"/>
    </source>
</evidence>
<dbReference type="PROSITE" id="PS51257">
    <property type="entry name" value="PROKAR_LIPOPROTEIN"/>
    <property type="match status" value="1"/>
</dbReference>
<dbReference type="Gene3D" id="1.20.90.10">
    <property type="entry name" value="Phospholipase A2 domain"/>
    <property type="match status" value="1"/>
</dbReference>
<dbReference type="InterPro" id="IPR036444">
    <property type="entry name" value="PLipase_A2_dom_sf"/>
</dbReference>
<organism evidence="3 4">
    <name type="scientific">Deinococcus radiotolerans</name>
    <dbReference type="NCBI Taxonomy" id="1309407"/>
    <lineage>
        <taxon>Bacteria</taxon>
        <taxon>Thermotogati</taxon>
        <taxon>Deinococcota</taxon>
        <taxon>Deinococci</taxon>
        <taxon>Deinococcales</taxon>
        <taxon>Deinococcaceae</taxon>
        <taxon>Deinococcus</taxon>
    </lineage>
</organism>
<feature type="chain" id="PRO_5046104615" description="Phospholipase" evidence="2">
    <location>
        <begin position="18"/>
        <end position="244"/>
    </location>
</feature>
<dbReference type="SUPFAM" id="SSF48619">
    <property type="entry name" value="Phospholipase A2, PLA2"/>
    <property type="match status" value="1"/>
</dbReference>
<sequence length="244" mass="25916">MNRTVLSLLILAPLALAACGQTTPAPAAQTPAAQTPAAQAPDAQAPAPSGSTQAQIAAYAARPELQDEDSQAILREYASDPLLLQSLQRAYGDTSAPLNVEALAAEKVGGAPLQSQATGRAGYAQSVAWGSVSHYRAEKASPNYSGLRWGSDGCSAPDGFGLGYRDDFRPACDVHDFGYGNLPWLISKPYWPYNKARTDLAFLNNMETICAAKSWYARPACYAAANAYYHAVDIGGWAAWIRNS</sequence>
<feature type="compositionally biased region" description="Low complexity" evidence="1">
    <location>
        <begin position="24"/>
        <end position="48"/>
    </location>
</feature>
<keyword evidence="4" id="KW-1185">Reference proteome</keyword>
<evidence type="ECO:0000313" key="4">
    <source>
        <dbReference type="Proteomes" id="UP000604341"/>
    </source>
</evidence>
<comment type="caution">
    <text evidence="3">The sequence shown here is derived from an EMBL/GenBank/DDBJ whole genome shotgun (WGS) entry which is preliminary data.</text>
</comment>
<dbReference type="RefSeq" id="WP_189070513.1">
    <property type="nucleotide sequence ID" value="NZ_BMPE01000020.1"/>
</dbReference>
<dbReference type="Proteomes" id="UP000604341">
    <property type="component" value="Unassembled WGS sequence"/>
</dbReference>
<evidence type="ECO:0000256" key="2">
    <source>
        <dbReference type="SAM" id="SignalP"/>
    </source>
</evidence>
<name>A0ABQ2FPW1_9DEIO</name>
<reference evidence="4" key="1">
    <citation type="journal article" date="2019" name="Int. J. Syst. Evol. Microbiol.">
        <title>The Global Catalogue of Microorganisms (GCM) 10K type strain sequencing project: providing services to taxonomists for standard genome sequencing and annotation.</title>
        <authorList>
            <consortium name="The Broad Institute Genomics Platform"/>
            <consortium name="The Broad Institute Genome Sequencing Center for Infectious Disease"/>
            <person name="Wu L."/>
            <person name="Ma J."/>
        </authorList>
    </citation>
    <scope>NUCLEOTIDE SEQUENCE [LARGE SCALE GENOMIC DNA]</scope>
    <source>
        <strain evidence="4">JCM 19173</strain>
    </source>
</reference>
<dbReference type="EMBL" id="BMPE01000020">
    <property type="protein sequence ID" value="GGL15250.1"/>
    <property type="molecule type" value="Genomic_DNA"/>
</dbReference>
<feature type="region of interest" description="Disordered" evidence="1">
    <location>
        <begin position="24"/>
        <end position="55"/>
    </location>
</feature>
<feature type="signal peptide" evidence="2">
    <location>
        <begin position="1"/>
        <end position="17"/>
    </location>
</feature>
<dbReference type="Pfam" id="PF09056">
    <property type="entry name" value="Phospholip_A2_3"/>
    <property type="match status" value="1"/>
</dbReference>
<gene>
    <name evidence="3" type="ORF">GCM10010844_37540</name>
</gene>
<evidence type="ECO:0008006" key="5">
    <source>
        <dbReference type="Google" id="ProtNLM"/>
    </source>
</evidence>
<protein>
    <recommendedName>
        <fullName evidence="5">Phospholipase</fullName>
    </recommendedName>
</protein>